<dbReference type="InterPro" id="IPR006110">
    <property type="entry name" value="Pol_omega/Rpo6/RPB6"/>
</dbReference>
<comment type="similarity">
    <text evidence="1">Belongs to the RNA polymerase subunit omega family.</text>
</comment>
<dbReference type="Pfam" id="PF01192">
    <property type="entry name" value="RNA_pol_Rpb6"/>
    <property type="match status" value="1"/>
</dbReference>
<keyword evidence="4" id="KW-0808">Transferase</keyword>
<dbReference type="SUPFAM" id="SSF63562">
    <property type="entry name" value="RPB6/omega subunit-like"/>
    <property type="match status" value="1"/>
</dbReference>
<evidence type="ECO:0000256" key="6">
    <source>
        <dbReference type="ARBA" id="ARBA00023163"/>
    </source>
</evidence>
<dbReference type="PANTHER" id="PTHR34476:SF1">
    <property type="entry name" value="DNA-DIRECTED RNA POLYMERASE SUBUNIT OMEGA"/>
    <property type="match status" value="1"/>
</dbReference>
<dbReference type="GO" id="GO:0000428">
    <property type="term" value="C:DNA-directed RNA polymerase complex"/>
    <property type="evidence" value="ECO:0007669"/>
    <property type="project" value="UniProtKB-KW"/>
</dbReference>
<dbReference type="Gene3D" id="3.90.940.10">
    <property type="match status" value="1"/>
</dbReference>
<feature type="non-terminal residue" evidence="8">
    <location>
        <position position="1"/>
    </location>
</feature>
<dbReference type="InterPro" id="IPR003716">
    <property type="entry name" value="DNA-dir_RNA_pol_omega"/>
</dbReference>
<gene>
    <name evidence="8" type="ORF">BSAL_84260</name>
</gene>
<dbReference type="GO" id="GO:0003677">
    <property type="term" value="F:DNA binding"/>
    <property type="evidence" value="ECO:0007669"/>
    <property type="project" value="InterPro"/>
</dbReference>
<keyword evidence="9" id="KW-1185">Reference proteome</keyword>
<evidence type="ECO:0000256" key="3">
    <source>
        <dbReference type="ARBA" id="ARBA00022478"/>
    </source>
</evidence>
<evidence type="ECO:0000256" key="5">
    <source>
        <dbReference type="ARBA" id="ARBA00022695"/>
    </source>
</evidence>
<name>A0A0S4J4Z0_BODSA</name>
<dbReference type="PANTHER" id="PTHR34476">
    <property type="entry name" value="DNA-DIRECTED RNA POLYMERASE SUBUNIT OMEGA"/>
    <property type="match status" value="1"/>
</dbReference>
<evidence type="ECO:0000313" key="8">
    <source>
        <dbReference type="EMBL" id="CUG73789.1"/>
    </source>
</evidence>
<keyword evidence="3 8" id="KW-0240">DNA-directed RNA polymerase</keyword>
<evidence type="ECO:0000256" key="4">
    <source>
        <dbReference type="ARBA" id="ARBA00022679"/>
    </source>
</evidence>
<dbReference type="VEuPathDB" id="TriTrypDB:BSAL_84260"/>
<dbReference type="OrthoDB" id="10265134at2759"/>
<dbReference type="Proteomes" id="UP000051952">
    <property type="component" value="Unassembled WGS sequence"/>
</dbReference>
<proteinExistence type="inferred from homology"/>
<keyword evidence="5" id="KW-0548">Nucleotidyltransferase</keyword>
<comment type="catalytic activity">
    <reaction evidence="7">
        <text>RNA(n) + a ribonucleoside 5'-triphosphate = RNA(n+1) + diphosphate</text>
        <dbReference type="Rhea" id="RHEA:21248"/>
        <dbReference type="Rhea" id="RHEA-COMP:14527"/>
        <dbReference type="Rhea" id="RHEA-COMP:17342"/>
        <dbReference type="ChEBI" id="CHEBI:33019"/>
        <dbReference type="ChEBI" id="CHEBI:61557"/>
        <dbReference type="ChEBI" id="CHEBI:140395"/>
        <dbReference type="EC" id="2.7.7.6"/>
    </reaction>
</comment>
<dbReference type="GO" id="GO:0006351">
    <property type="term" value="P:DNA-templated transcription"/>
    <property type="evidence" value="ECO:0007669"/>
    <property type="project" value="InterPro"/>
</dbReference>
<dbReference type="NCBIfam" id="TIGR00690">
    <property type="entry name" value="rpoZ"/>
    <property type="match status" value="1"/>
</dbReference>
<evidence type="ECO:0000256" key="7">
    <source>
        <dbReference type="ARBA" id="ARBA00048552"/>
    </source>
</evidence>
<dbReference type="InterPro" id="IPR036161">
    <property type="entry name" value="RPB6/omega-like_sf"/>
</dbReference>
<protein>
    <recommendedName>
        <fullName evidence="2">DNA-directed RNA polymerase</fullName>
        <ecNumber evidence="2">2.7.7.6</ecNumber>
    </recommendedName>
</protein>
<evidence type="ECO:0000256" key="1">
    <source>
        <dbReference type="ARBA" id="ARBA00006711"/>
    </source>
</evidence>
<keyword evidence="6" id="KW-0804">Transcription</keyword>
<dbReference type="AlphaFoldDB" id="A0A0S4J4Z0"/>
<accession>A0A0S4J4Z0</accession>
<evidence type="ECO:0000256" key="2">
    <source>
        <dbReference type="ARBA" id="ARBA00012418"/>
    </source>
</evidence>
<reference evidence="9" key="1">
    <citation type="submission" date="2015-09" db="EMBL/GenBank/DDBJ databases">
        <authorList>
            <consortium name="Pathogen Informatics"/>
        </authorList>
    </citation>
    <scope>NUCLEOTIDE SEQUENCE [LARGE SCALE GENOMIC DNA]</scope>
    <source>
        <strain evidence="9">Lake Konstanz</strain>
    </source>
</reference>
<dbReference type="GO" id="GO:0003899">
    <property type="term" value="F:DNA-directed RNA polymerase activity"/>
    <property type="evidence" value="ECO:0007669"/>
    <property type="project" value="UniProtKB-EC"/>
</dbReference>
<dbReference type="EC" id="2.7.7.6" evidence="2"/>
<sequence>DCTRKISNRFKLVLVAGNRAKKLARGIAPLVKRDNDKNPVLALREIASDQALSDIFEEELVSSMQKIHFESDVMEREEEIVDEKDWSEQIAQLSRELESLGSVEENLEDHMQIDGEEILDDDDLGDVDLEVDANEEDKF</sequence>
<dbReference type="SMART" id="SM01409">
    <property type="entry name" value="RNA_pol_Rpb6"/>
    <property type="match status" value="1"/>
</dbReference>
<dbReference type="EMBL" id="CYKH01000968">
    <property type="protein sequence ID" value="CUG73789.1"/>
    <property type="molecule type" value="Genomic_DNA"/>
</dbReference>
<organism evidence="8 9">
    <name type="scientific">Bodo saltans</name>
    <name type="common">Flagellated protozoan</name>
    <dbReference type="NCBI Taxonomy" id="75058"/>
    <lineage>
        <taxon>Eukaryota</taxon>
        <taxon>Discoba</taxon>
        <taxon>Euglenozoa</taxon>
        <taxon>Kinetoplastea</taxon>
        <taxon>Metakinetoplastina</taxon>
        <taxon>Eubodonida</taxon>
        <taxon>Bodonidae</taxon>
        <taxon>Bodo</taxon>
    </lineage>
</organism>
<evidence type="ECO:0000313" key="9">
    <source>
        <dbReference type="Proteomes" id="UP000051952"/>
    </source>
</evidence>